<keyword evidence="3" id="KW-1185">Reference proteome</keyword>
<accession>A0ABQ0YTZ5</accession>
<proteinExistence type="predicted"/>
<evidence type="ECO:0000313" key="3">
    <source>
        <dbReference type="Proteomes" id="UP000325466"/>
    </source>
</evidence>
<gene>
    <name evidence="2" type="ORF">RAJCM14343_5338</name>
</gene>
<evidence type="ECO:0000256" key="1">
    <source>
        <dbReference type="SAM" id="MobiDB-lite"/>
    </source>
</evidence>
<dbReference type="Proteomes" id="UP000325466">
    <property type="component" value="Unassembled WGS sequence"/>
</dbReference>
<dbReference type="EMBL" id="BLAH01000172">
    <property type="protein sequence ID" value="GES40060.1"/>
    <property type="molecule type" value="Genomic_DNA"/>
</dbReference>
<organism evidence="2 3">
    <name type="scientific">Rhodococcus aetherivorans</name>
    <dbReference type="NCBI Taxonomy" id="191292"/>
    <lineage>
        <taxon>Bacteria</taxon>
        <taxon>Bacillati</taxon>
        <taxon>Actinomycetota</taxon>
        <taxon>Actinomycetes</taxon>
        <taxon>Mycobacteriales</taxon>
        <taxon>Nocardiaceae</taxon>
        <taxon>Rhodococcus</taxon>
    </lineage>
</organism>
<comment type="caution">
    <text evidence="2">The sequence shown here is derived from an EMBL/GenBank/DDBJ whole genome shotgun (WGS) entry which is preliminary data.</text>
</comment>
<evidence type="ECO:0000313" key="2">
    <source>
        <dbReference type="EMBL" id="GES40060.1"/>
    </source>
</evidence>
<name>A0ABQ0YTZ5_9NOCA</name>
<reference evidence="2 3" key="1">
    <citation type="journal article" date="2018" name="Biodegradation">
        <title>1,4-Dioxane degradation characteristics of Rhodococcus aetherivorans JCM 14343.</title>
        <authorList>
            <person name="Inoue D."/>
            <person name="Tsunoda T."/>
            <person name="Yamamoto N."/>
            <person name="Ike M."/>
            <person name="Sei K."/>
        </authorList>
    </citation>
    <scope>NUCLEOTIDE SEQUENCE [LARGE SCALE GENOMIC DNA]</scope>
    <source>
        <strain evidence="2 3">JCM 14343</strain>
    </source>
</reference>
<feature type="region of interest" description="Disordered" evidence="1">
    <location>
        <begin position="1"/>
        <end position="47"/>
    </location>
</feature>
<protein>
    <submittedName>
        <fullName evidence="2">Uncharacterized protein</fullName>
    </submittedName>
</protein>
<sequence>MNPWPRPAGGQEETMPDTPRDVAVLGSGGAGRPERAGGVALENSFRR</sequence>